<keyword evidence="3" id="KW-1185">Reference proteome</keyword>
<dbReference type="HOGENOM" id="CLU_1263658_0_0_1"/>
<feature type="region of interest" description="Disordered" evidence="1">
    <location>
        <begin position="130"/>
        <end position="162"/>
    </location>
</feature>
<dbReference type="InParanoid" id="M4BHN9"/>
<dbReference type="VEuPathDB" id="FungiDB:HpaG805915"/>
<reference evidence="3" key="1">
    <citation type="journal article" date="2010" name="Science">
        <title>Signatures of adaptation to obligate biotrophy in the Hyaloperonospora arabidopsidis genome.</title>
        <authorList>
            <person name="Baxter L."/>
            <person name="Tripathy S."/>
            <person name="Ishaque N."/>
            <person name="Boot N."/>
            <person name="Cabral A."/>
            <person name="Kemen E."/>
            <person name="Thines M."/>
            <person name="Ah-Fong A."/>
            <person name="Anderson R."/>
            <person name="Badejoko W."/>
            <person name="Bittner-Eddy P."/>
            <person name="Boore J.L."/>
            <person name="Chibucos M.C."/>
            <person name="Coates M."/>
            <person name="Dehal P."/>
            <person name="Delehaunty K."/>
            <person name="Dong S."/>
            <person name="Downton P."/>
            <person name="Dumas B."/>
            <person name="Fabro G."/>
            <person name="Fronick C."/>
            <person name="Fuerstenberg S.I."/>
            <person name="Fulton L."/>
            <person name="Gaulin E."/>
            <person name="Govers F."/>
            <person name="Hughes L."/>
            <person name="Humphray S."/>
            <person name="Jiang R.H."/>
            <person name="Judelson H."/>
            <person name="Kamoun S."/>
            <person name="Kyung K."/>
            <person name="Meijer H."/>
            <person name="Minx P."/>
            <person name="Morris P."/>
            <person name="Nelson J."/>
            <person name="Phuntumart V."/>
            <person name="Qutob D."/>
            <person name="Rehmany A."/>
            <person name="Rougon-Cardoso A."/>
            <person name="Ryden P."/>
            <person name="Torto-Alalibo T."/>
            <person name="Studholme D."/>
            <person name="Wang Y."/>
            <person name="Win J."/>
            <person name="Wood J."/>
            <person name="Clifton S.W."/>
            <person name="Rogers J."/>
            <person name="Van den Ackerveken G."/>
            <person name="Jones J.D."/>
            <person name="McDowell J.M."/>
            <person name="Beynon J."/>
            <person name="Tyler B.M."/>
        </authorList>
    </citation>
    <scope>NUCLEOTIDE SEQUENCE [LARGE SCALE GENOMIC DNA]</scope>
    <source>
        <strain evidence="3">Emoy2</strain>
    </source>
</reference>
<dbReference type="EMBL" id="JH598269">
    <property type="status" value="NOT_ANNOTATED_CDS"/>
    <property type="molecule type" value="Genomic_DNA"/>
</dbReference>
<reference evidence="2" key="2">
    <citation type="submission" date="2015-06" db="UniProtKB">
        <authorList>
            <consortium name="EnsemblProtists"/>
        </authorList>
    </citation>
    <scope>IDENTIFICATION</scope>
    <source>
        <strain evidence="2">Emoy2</strain>
    </source>
</reference>
<feature type="region of interest" description="Disordered" evidence="1">
    <location>
        <begin position="195"/>
        <end position="219"/>
    </location>
</feature>
<accession>M4BHN9</accession>
<proteinExistence type="predicted"/>
<name>M4BHN9_HYAAE</name>
<evidence type="ECO:0000313" key="2">
    <source>
        <dbReference type="EnsemblProtists" id="HpaP805915"/>
    </source>
</evidence>
<evidence type="ECO:0000256" key="1">
    <source>
        <dbReference type="SAM" id="MobiDB-lite"/>
    </source>
</evidence>
<organism evidence="2 3">
    <name type="scientific">Hyaloperonospora arabidopsidis (strain Emoy2)</name>
    <name type="common">Downy mildew agent</name>
    <name type="synonym">Peronospora arabidopsidis</name>
    <dbReference type="NCBI Taxonomy" id="559515"/>
    <lineage>
        <taxon>Eukaryota</taxon>
        <taxon>Sar</taxon>
        <taxon>Stramenopiles</taxon>
        <taxon>Oomycota</taxon>
        <taxon>Peronosporomycetes</taxon>
        <taxon>Peronosporales</taxon>
        <taxon>Peronosporaceae</taxon>
        <taxon>Hyaloperonospora</taxon>
    </lineage>
</organism>
<dbReference type="Proteomes" id="UP000011713">
    <property type="component" value="Unassembled WGS sequence"/>
</dbReference>
<dbReference type="EnsemblProtists" id="HpaT805915">
    <property type="protein sequence ID" value="HpaP805915"/>
    <property type="gene ID" value="HpaG805915"/>
</dbReference>
<dbReference type="AlphaFoldDB" id="M4BHN9"/>
<protein>
    <submittedName>
        <fullName evidence="2">Uncharacterized protein</fullName>
    </submittedName>
</protein>
<sequence>MDGMEKATKILRCMYLVRTFLTPFLSVQLEEISVQFNDIQTGRYKLATEVLKHSQVVKKLSGIDKANEAMVAPEQALVDTVGNRYEQSHAGPLLGAVTWAVAKPVDYWERTHEDQRTTRQSHPRFLQVMSPSDGSEHSVGHVQAPPTGSVARERSGEGEETLPSNMEHVLEALERLQTRMDTVEQASVSVSNDSPVLPHIQRAHPGGRVEGHNMAQAAY</sequence>
<evidence type="ECO:0000313" key="3">
    <source>
        <dbReference type="Proteomes" id="UP000011713"/>
    </source>
</evidence>